<evidence type="ECO:0000256" key="5">
    <source>
        <dbReference type="ARBA" id="ARBA00023136"/>
    </source>
</evidence>
<evidence type="ECO:0000256" key="4">
    <source>
        <dbReference type="ARBA" id="ARBA00022989"/>
    </source>
</evidence>
<feature type="transmembrane region" description="Helical" evidence="6">
    <location>
        <begin position="50"/>
        <end position="68"/>
    </location>
</feature>
<dbReference type="InterPro" id="IPR036259">
    <property type="entry name" value="MFS_trans_sf"/>
</dbReference>
<dbReference type="CDD" id="cd17339">
    <property type="entry name" value="MFS_NIMT_CynX_like"/>
    <property type="match status" value="1"/>
</dbReference>
<keyword evidence="4 6" id="KW-1133">Transmembrane helix</keyword>
<feature type="transmembrane region" description="Helical" evidence="6">
    <location>
        <begin position="138"/>
        <end position="161"/>
    </location>
</feature>
<keyword evidence="9" id="KW-1185">Reference proteome</keyword>
<dbReference type="AlphaFoldDB" id="A0A090IXE3"/>
<sequence length="402" mass="44023">MEFIEQTTKAKEKSIQAVLVAAIIFVSFNLRPAITSVGPLVNDIQNDLGLAHWSAGLLTSLPLIAFAVMSPIVPNISGKLTNSWTLIMGLIFLLLGLFIRTVANLFFLFFGTFLVGVGIAVLNVILPGIVKDKFPQKFALMTGVYTTSMSVFAALASGMSVPLASGLNLGWKYALLVWSVPAVIALIIWLFIVKIDKKDRPKDIKISGKQETSNLWRSSLAWQIALFMGLQSSLFYVTITWLPDILFSKGVSREMAGWLLSLTQFIGLPANFFVPILAERYSSQQKVALGICSFSLIGYFLLLISPAFWVIIIGIALIGFGLSGTFSLALSFLGLRARNARQASQLSGMAQSLGYIFAAVGPMLIGYIYDFSEKWTVPIITLIIIVLLTAFFGYRAGQDRYV</sequence>
<dbReference type="Pfam" id="PF07690">
    <property type="entry name" value="MFS_1"/>
    <property type="match status" value="1"/>
</dbReference>
<gene>
    <name evidence="8" type="ORF">BT1A1_2977</name>
</gene>
<evidence type="ECO:0000259" key="7">
    <source>
        <dbReference type="PROSITE" id="PS50850"/>
    </source>
</evidence>
<dbReference type="EMBL" id="CCRF01000084">
    <property type="protein sequence ID" value="CEE02766.1"/>
    <property type="molecule type" value="Genomic_DNA"/>
</dbReference>
<feature type="transmembrane region" description="Helical" evidence="6">
    <location>
        <begin position="353"/>
        <end position="369"/>
    </location>
</feature>
<evidence type="ECO:0000256" key="2">
    <source>
        <dbReference type="ARBA" id="ARBA00022448"/>
    </source>
</evidence>
<dbReference type="PANTHER" id="PTHR23523:SF2">
    <property type="entry name" value="2-NITROIMIDAZOLE TRANSPORTER"/>
    <property type="match status" value="1"/>
</dbReference>
<feature type="transmembrane region" description="Helical" evidence="6">
    <location>
        <begin position="105"/>
        <end position="126"/>
    </location>
</feature>
<dbReference type="GO" id="GO:0005886">
    <property type="term" value="C:plasma membrane"/>
    <property type="evidence" value="ECO:0007669"/>
    <property type="project" value="UniProtKB-SubCell"/>
</dbReference>
<evidence type="ECO:0000256" key="6">
    <source>
        <dbReference type="SAM" id="Phobius"/>
    </source>
</evidence>
<keyword evidence="5 6" id="KW-0472">Membrane</keyword>
<dbReference type="PANTHER" id="PTHR23523">
    <property type="match status" value="1"/>
</dbReference>
<dbReference type="SUPFAM" id="SSF103473">
    <property type="entry name" value="MFS general substrate transporter"/>
    <property type="match status" value="1"/>
</dbReference>
<keyword evidence="3 6" id="KW-0812">Transmembrane</keyword>
<proteinExistence type="predicted"/>
<dbReference type="InterPro" id="IPR020846">
    <property type="entry name" value="MFS_dom"/>
</dbReference>
<feature type="transmembrane region" description="Helical" evidence="6">
    <location>
        <begin position="214"/>
        <end position="236"/>
    </location>
</feature>
<dbReference type="InterPro" id="IPR011701">
    <property type="entry name" value="MFS"/>
</dbReference>
<feature type="transmembrane region" description="Helical" evidence="6">
    <location>
        <begin position="173"/>
        <end position="193"/>
    </location>
</feature>
<comment type="subcellular location">
    <subcellularLocation>
        <location evidence="1">Cell membrane</location>
        <topology evidence="1">Multi-pass membrane protein</topology>
    </subcellularLocation>
</comment>
<dbReference type="Gene3D" id="1.20.1250.20">
    <property type="entry name" value="MFS general substrate transporter like domains"/>
    <property type="match status" value="2"/>
</dbReference>
<evidence type="ECO:0000313" key="8">
    <source>
        <dbReference type="EMBL" id="CEE02766.1"/>
    </source>
</evidence>
<dbReference type="RefSeq" id="WP_051989162.1">
    <property type="nucleotide sequence ID" value="NZ_CCRF01000084.1"/>
</dbReference>
<dbReference type="Proteomes" id="UP000040576">
    <property type="component" value="Unassembled WGS sequence"/>
</dbReference>
<feature type="transmembrane region" description="Helical" evidence="6">
    <location>
        <begin position="375"/>
        <end position="394"/>
    </location>
</feature>
<feature type="transmembrane region" description="Helical" evidence="6">
    <location>
        <begin position="310"/>
        <end position="333"/>
    </location>
</feature>
<accession>A0A090IXE3</accession>
<keyword evidence="2" id="KW-0813">Transport</keyword>
<feature type="transmembrane region" description="Helical" evidence="6">
    <location>
        <begin position="256"/>
        <end position="278"/>
    </location>
</feature>
<feature type="transmembrane region" description="Helical" evidence="6">
    <location>
        <begin position="80"/>
        <end position="99"/>
    </location>
</feature>
<dbReference type="PROSITE" id="PS50850">
    <property type="entry name" value="MFS"/>
    <property type="match status" value="1"/>
</dbReference>
<feature type="domain" description="Major facilitator superfamily (MFS) profile" evidence="7">
    <location>
        <begin position="17"/>
        <end position="401"/>
    </location>
</feature>
<evidence type="ECO:0000256" key="1">
    <source>
        <dbReference type="ARBA" id="ARBA00004651"/>
    </source>
</evidence>
<evidence type="ECO:0000256" key="3">
    <source>
        <dbReference type="ARBA" id="ARBA00022692"/>
    </source>
</evidence>
<reference evidence="8 9" key="1">
    <citation type="submission" date="2014-07" db="EMBL/GenBank/DDBJ databases">
        <authorList>
            <person name="Wibberg Daniel"/>
        </authorList>
    </citation>
    <scope>NUCLEOTIDE SEQUENCE [LARGE SCALE GENOMIC DNA]</scope>
</reference>
<feature type="transmembrane region" description="Helical" evidence="6">
    <location>
        <begin position="12"/>
        <end position="30"/>
    </location>
</feature>
<protein>
    <submittedName>
        <fullName evidence="8">ABC transporter permease</fullName>
    </submittedName>
</protein>
<organism evidence="8 9">
    <name type="scientific">Caldibacillus thermoamylovorans</name>
    <dbReference type="NCBI Taxonomy" id="35841"/>
    <lineage>
        <taxon>Bacteria</taxon>
        <taxon>Bacillati</taxon>
        <taxon>Bacillota</taxon>
        <taxon>Bacilli</taxon>
        <taxon>Bacillales</taxon>
        <taxon>Bacillaceae</taxon>
        <taxon>Caldibacillus</taxon>
    </lineage>
</organism>
<dbReference type="GO" id="GO:0022857">
    <property type="term" value="F:transmembrane transporter activity"/>
    <property type="evidence" value="ECO:0007669"/>
    <property type="project" value="InterPro"/>
</dbReference>
<evidence type="ECO:0000313" key="9">
    <source>
        <dbReference type="Proteomes" id="UP000040576"/>
    </source>
</evidence>
<feature type="transmembrane region" description="Helical" evidence="6">
    <location>
        <begin position="287"/>
        <end position="304"/>
    </location>
</feature>
<name>A0A090IXE3_9BACI</name>
<dbReference type="InterPro" id="IPR052524">
    <property type="entry name" value="MFS_Cyanate_Porter"/>
</dbReference>